<organism evidence="2 3">
    <name type="scientific">Halobaculum roseum</name>
    <dbReference type="NCBI Taxonomy" id="2175149"/>
    <lineage>
        <taxon>Archaea</taxon>
        <taxon>Methanobacteriati</taxon>
        <taxon>Methanobacteriota</taxon>
        <taxon>Stenosarchaea group</taxon>
        <taxon>Halobacteria</taxon>
        <taxon>Halobacteriales</taxon>
        <taxon>Haloferacaceae</taxon>
        <taxon>Halobaculum</taxon>
    </lineage>
</organism>
<feature type="domain" description="UspA" evidence="1">
    <location>
        <begin position="51"/>
        <end position="131"/>
    </location>
</feature>
<protein>
    <submittedName>
        <fullName evidence="2">Universal stress protein</fullName>
    </submittedName>
</protein>
<dbReference type="InterPro" id="IPR014729">
    <property type="entry name" value="Rossmann-like_a/b/a_fold"/>
</dbReference>
<accession>A0ABD5MLF7</accession>
<dbReference type="CDD" id="cd00293">
    <property type="entry name" value="USP-like"/>
    <property type="match status" value="1"/>
</dbReference>
<keyword evidence="3" id="KW-1185">Reference proteome</keyword>
<dbReference type="EMBL" id="JBHMAJ010000001">
    <property type="protein sequence ID" value="MFB9822782.1"/>
    <property type="molecule type" value="Genomic_DNA"/>
</dbReference>
<dbReference type="Proteomes" id="UP001589595">
    <property type="component" value="Unassembled WGS sequence"/>
</dbReference>
<evidence type="ECO:0000313" key="3">
    <source>
        <dbReference type="Proteomes" id="UP001589595"/>
    </source>
</evidence>
<evidence type="ECO:0000313" key="2">
    <source>
        <dbReference type="EMBL" id="MFB9822782.1"/>
    </source>
</evidence>
<sequence>MMLYVLATNSVRTSEVLCEYLRDRLAPGDAVHAVNSQRGGDRTDSVEIRNGEDALAAVEDALGGVADVTVETHQFVRGNPPAEDVLAYADDVDADEFVIGIRDRSPTAKVVFGSVAQDILLGSNLPMRVVPREQV</sequence>
<dbReference type="GeneID" id="67212111"/>
<dbReference type="RefSeq" id="WP_222923475.1">
    <property type="nucleotide sequence ID" value="NZ_CP082286.1"/>
</dbReference>
<reference evidence="2" key="1">
    <citation type="submission" date="2024-09" db="EMBL/GenBank/DDBJ databases">
        <authorList>
            <person name="Sun Q."/>
        </authorList>
    </citation>
    <scope>NUCLEOTIDE SEQUENCE [LARGE SCALE GENOMIC DNA]</scope>
    <source>
        <strain evidence="2">JCM 31273</strain>
    </source>
</reference>
<name>A0ABD5MLF7_9EURY</name>
<dbReference type="Pfam" id="PF00582">
    <property type="entry name" value="Usp"/>
    <property type="match status" value="1"/>
</dbReference>
<evidence type="ECO:0000259" key="1">
    <source>
        <dbReference type="Pfam" id="PF00582"/>
    </source>
</evidence>
<proteinExistence type="predicted"/>
<dbReference type="InterPro" id="IPR006016">
    <property type="entry name" value="UspA"/>
</dbReference>
<dbReference type="Gene3D" id="3.40.50.620">
    <property type="entry name" value="HUPs"/>
    <property type="match status" value="1"/>
</dbReference>
<dbReference type="SUPFAM" id="SSF52402">
    <property type="entry name" value="Adenine nucleotide alpha hydrolases-like"/>
    <property type="match status" value="1"/>
</dbReference>
<dbReference type="AlphaFoldDB" id="A0ABD5MLF7"/>
<comment type="caution">
    <text evidence="2">The sequence shown here is derived from an EMBL/GenBank/DDBJ whole genome shotgun (WGS) entry which is preliminary data.</text>
</comment>
<gene>
    <name evidence="2" type="ORF">ACFFOL_01085</name>
</gene>